<evidence type="ECO:0000256" key="1">
    <source>
        <dbReference type="PROSITE-ProRule" id="PRU00023"/>
    </source>
</evidence>
<dbReference type="GO" id="GO:0007219">
    <property type="term" value="P:Notch signaling pathway"/>
    <property type="evidence" value="ECO:0007669"/>
    <property type="project" value="TreeGrafter"/>
</dbReference>
<keyword evidence="3" id="KW-1185">Reference proteome</keyword>
<comment type="caution">
    <text evidence="2">The sequence shown here is derived from an EMBL/GenBank/DDBJ whole genome shotgun (WGS) entry which is preliminary data.</text>
</comment>
<evidence type="ECO:0000313" key="3">
    <source>
        <dbReference type="Proteomes" id="UP000653454"/>
    </source>
</evidence>
<protein>
    <submittedName>
        <fullName evidence="2">(diamondback moth) hypothetical protein</fullName>
    </submittedName>
</protein>
<accession>A0A8S4DKJ0</accession>
<dbReference type="PANTHER" id="PTHR24202:SF53">
    <property type="entry name" value="E3 UBIQUITIN-PROTEIN LIGASE MIB1"/>
    <property type="match status" value="1"/>
</dbReference>
<sequence>MSGSFVPGGVYWVVSDGACVLQDSEGDTPLHDAISKKRDDMVALLLEHGGDVTLTNSDGFNALHQAALRGNASGLFAEGPARPGARSAPHLFQSRDASHGNNRKCGYVTGSLCGEAQPASQRREQLLDLATTRHCQPRSSSSYTGLCSRRLHHYHEKLLKSLFADSCERLMLMLRLRVDVAWFQGSLKQ</sequence>
<gene>
    <name evidence="2" type="ORF">PLXY2_LOCUS2086</name>
</gene>
<dbReference type="SUPFAM" id="SSF48403">
    <property type="entry name" value="Ankyrin repeat"/>
    <property type="match status" value="1"/>
</dbReference>
<dbReference type="Proteomes" id="UP000653454">
    <property type="component" value="Unassembled WGS sequence"/>
</dbReference>
<dbReference type="EMBL" id="CAJHNJ030000005">
    <property type="protein sequence ID" value="CAG9099119.1"/>
    <property type="molecule type" value="Genomic_DNA"/>
</dbReference>
<dbReference type="GO" id="GO:0006897">
    <property type="term" value="P:endocytosis"/>
    <property type="evidence" value="ECO:0007669"/>
    <property type="project" value="TreeGrafter"/>
</dbReference>
<keyword evidence="1" id="KW-0040">ANK repeat</keyword>
<dbReference type="PANTHER" id="PTHR24202">
    <property type="entry name" value="E3 UBIQUITIN-PROTEIN LIGASE MIB2"/>
    <property type="match status" value="1"/>
</dbReference>
<feature type="repeat" description="ANK" evidence="1">
    <location>
        <begin position="25"/>
        <end position="57"/>
    </location>
</feature>
<dbReference type="GO" id="GO:0005737">
    <property type="term" value="C:cytoplasm"/>
    <property type="evidence" value="ECO:0007669"/>
    <property type="project" value="TreeGrafter"/>
</dbReference>
<proteinExistence type="predicted"/>
<evidence type="ECO:0000313" key="2">
    <source>
        <dbReference type="EMBL" id="CAG9099119.1"/>
    </source>
</evidence>
<dbReference type="PROSITE" id="PS50088">
    <property type="entry name" value="ANK_REPEAT"/>
    <property type="match status" value="1"/>
</dbReference>
<dbReference type="GO" id="GO:0016567">
    <property type="term" value="P:protein ubiquitination"/>
    <property type="evidence" value="ECO:0007669"/>
    <property type="project" value="TreeGrafter"/>
</dbReference>
<dbReference type="AlphaFoldDB" id="A0A8S4DKJ0"/>
<dbReference type="InterPro" id="IPR002110">
    <property type="entry name" value="Ankyrin_rpt"/>
</dbReference>
<dbReference type="InterPro" id="IPR036770">
    <property type="entry name" value="Ankyrin_rpt-contain_sf"/>
</dbReference>
<dbReference type="Gene3D" id="1.25.40.20">
    <property type="entry name" value="Ankyrin repeat-containing domain"/>
    <property type="match status" value="1"/>
</dbReference>
<dbReference type="Pfam" id="PF12796">
    <property type="entry name" value="Ank_2"/>
    <property type="match status" value="1"/>
</dbReference>
<dbReference type="SMART" id="SM00248">
    <property type="entry name" value="ANK"/>
    <property type="match status" value="1"/>
</dbReference>
<dbReference type="PROSITE" id="PS50297">
    <property type="entry name" value="ANK_REP_REGION"/>
    <property type="match status" value="1"/>
</dbReference>
<name>A0A8S4DKJ0_PLUXY</name>
<reference evidence="2" key="1">
    <citation type="submission" date="2020-11" db="EMBL/GenBank/DDBJ databases">
        <authorList>
            <person name="Whiteford S."/>
        </authorList>
    </citation>
    <scope>NUCLEOTIDE SEQUENCE</scope>
</reference>
<organism evidence="2 3">
    <name type="scientific">Plutella xylostella</name>
    <name type="common">Diamondback moth</name>
    <name type="synonym">Plutella maculipennis</name>
    <dbReference type="NCBI Taxonomy" id="51655"/>
    <lineage>
        <taxon>Eukaryota</taxon>
        <taxon>Metazoa</taxon>
        <taxon>Ecdysozoa</taxon>
        <taxon>Arthropoda</taxon>
        <taxon>Hexapoda</taxon>
        <taxon>Insecta</taxon>
        <taxon>Pterygota</taxon>
        <taxon>Neoptera</taxon>
        <taxon>Endopterygota</taxon>
        <taxon>Lepidoptera</taxon>
        <taxon>Glossata</taxon>
        <taxon>Ditrysia</taxon>
        <taxon>Yponomeutoidea</taxon>
        <taxon>Plutellidae</taxon>
        <taxon>Plutella</taxon>
    </lineage>
</organism>